<dbReference type="PANTHER" id="PTHR48022">
    <property type="entry name" value="PLASTIDIC GLUCOSE TRANSPORTER 4"/>
    <property type="match status" value="1"/>
</dbReference>
<evidence type="ECO:0000256" key="4">
    <source>
        <dbReference type="ARBA" id="ARBA00022692"/>
    </source>
</evidence>
<keyword evidence="5 8" id="KW-1133">Transmembrane helix</keyword>
<accession>M3JT63</accession>
<keyword evidence="11" id="KW-1185">Reference proteome</keyword>
<reference evidence="10 11" key="1">
    <citation type="submission" date="2013-02" db="EMBL/GenBank/DDBJ databases">
        <title>Genome sequence of Candida maltosa Xu316, a potential industrial strain for xylitol and ethanol production.</title>
        <authorList>
            <person name="Yu J."/>
            <person name="Wang Q."/>
            <person name="Geng X."/>
            <person name="Bao W."/>
            <person name="He P."/>
            <person name="Cai J."/>
        </authorList>
    </citation>
    <scope>NUCLEOTIDE SEQUENCE [LARGE SCALE GENOMIC DNA]</scope>
    <source>
        <strain evidence="11">Xu316</strain>
    </source>
</reference>
<dbReference type="InterPro" id="IPR036259">
    <property type="entry name" value="MFS_trans_sf"/>
</dbReference>
<dbReference type="HOGENOM" id="CLU_001265_30_3_1"/>
<evidence type="ECO:0000256" key="2">
    <source>
        <dbReference type="ARBA" id="ARBA00010992"/>
    </source>
</evidence>
<dbReference type="PRINTS" id="PR00171">
    <property type="entry name" value="SUGRTRNSPORT"/>
</dbReference>
<name>M3JT63_CANMX</name>
<keyword evidence="3 7" id="KW-0813">Transport</keyword>
<dbReference type="InterPro" id="IPR050360">
    <property type="entry name" value="MFS_Sugar_Transporters"/>
</dbReference>
<feature type="transmembrane region" description="Helical" evidence="8">
    <location>
        <begin position="434"/>
        <end position="458"/>
    </location>
</feature>
<dbReference type="InterPro" id="IPR020846">
    <property type="entry name" value="MFS_dom"/>
</dbReference>
<feature type="domain" description="Major facilitator superfamily (MFS) profile" evidence="9">
    <location>
        <begin position="40"/>
        <end position="489"/>
    </location>
</feature>
<keyword evidence="4 8" id="KW-0812">Transmembrane</keyword>
<dbReference type="InterPro" id="IPR005829">
    <property type="entry name" value="Sugar_transporter_CS"/>
</dbReference>
<feature type="transmembrane region" description="Helical" evidence="8">
    <location>
        <begin position="399"/>
        <end position="422"/>
    </location>
</feature>
<evidence type="ECO:0000259" key="9">
    <source>
        <dbReference type="PROSITE" id="PS50850"/>
    </source>
</evidence>
<comment type="subcellular location">
    <subcellularLocation>
        <location evidence="1">Membrane</location>
        <topology evidence="1">Multi-pass membrane protein</topology>
    </subcellularLocation>
</comment>
<feature type="transmembrane region" description="Helical" evidence="8">
    <location>
        <begin position="115"/>
        <end position="134"/>
    </location>
</feature>
<dbReference type="NCBIfam" id="TIGR00879">
    <property type="entry name" value="SP"/>
    <property type="match status" value="1"/>
</dbReference>
<dbReference type="FunFam" id="1.20.1250.20:FF:000061">
    <property type="entry name" value="MFS sugar transporter"/>
    <property type="match status" value="1"/>
</dbReference>
<dbReference type="InterPro" id="IPR005828">
    <property type="entry name" value="MFS_sugar_transport-like"/>
</dbReference>
<dbReference type="PROSITE" id="PS50850">
    <property type="entry name" value="MFS"/>
    <property type="match status" value="1"/>
</dbReference>
<feature type="transmembrane region" description="Helical" evidence="8">
    <location>
        <begin position="87"/>
        <end position="108"/>
    </location>
</feature>
<evidence type="ECO:0000313" key="11">
    <source>
        <dbReference type="Proteomes" id="UP000011777"/>
    </source>
</evidence>
<dbReference type="EMBL" id="AOGT01002182">
    <property type="protein sequence ID" value="EMG46045.1"/>
    <property type="molecule type" value="Genomic_DNA"/>
</dbReference>
<keyword evidence="10" id="KW-0762">Sugar transport</keyword>
<dbReference type="Proteomes" id="UP000011777">
    <property type="component" value="Unassembled WGS sequence"/>
</dbReference>
<evidence type="ECO:0000256" key="8">
    <source>
        <dbReference type="SAM" id="Phobius"/>
    </source>
</evidence>
<dbReference type="InterPro" id="IPR003663">
    <property type="entry name" value="Sugar/inositol_transpt"/>
</dbReference>
<sequence length="542" mass="60061">MEVDTTSKESSKVGYQENLGHGTEPHTFMGIKGKKLNYAVSIFAGVGFLLFGYDQGVAGSLLTLPNFENTFPSISGPSLNDSIRQGAVISIYEIGCFVGALATVYLGNKLGRIKCMFIGCVIVIIGAALQASAFTVTHLAIARAFTGIGTGFMTSTVPVWQAELSTAKSRGKLIMMMGSLITAGIAISYWIDFAFYFVSDNDPKGISWRIPIILQVIFPIALLTVIFKLPESPRWLMSQNKAQEARAVFSAIYDLPQDHEKIENQLQEITDSLELEAAENVGFDIRELVKQGPTRNFQRLSLACWSQIFQQITGINLITYYAGTIFEKYIGMSPFNSRILAACNGTEYFIASLFGILMIERVGRRKLLIFGAIGQALVMMSLTISTWQADKQEGSQAGVAAAFFLFAFNSVFGVSYLGVCWLQPPELASLQLRAQTAALSTCCNWLFNFMVVMITPIAFNNIGYYTYTIFACINILIAPMVYIFYPETSGRTLEEMDIIFNKTPVWRPWEVVKIAKETPKLSHFSQDVEKPVIEHIDNVDSE</sequence>
<dbReference type="OrthoDB" id="6133115at2759"/>
<feature type="transmembrane region" description="Helical" evidence="8">
    <location>
        <begin position="36"/>
        <end position="53"/>
    </location>
</feature>
<dbReference type="OMA" id="VAFANIQ"/>
<feature type="transmembrane region" description="Helical" evidence="8">
    <location>
        <begin position="173"/>
        <end position="198"/>
    </location>
</feature>
<feature type="transmembrane region" description="Helical" evidence="8">
    <location>
        <begin position="367"/>
        <end position="387"/>
    </location>
</feature>
<dbReference type="SUPFAM" id="SSF103473">
    <property type="entry name" value="MFS general substrate transporter"/>
    <property type="match status" value="1"/>
</dbReference>
<dbReference type="Gene3D" id="1.20.1250.20">
    <property type="entry name" value="MFS general substrate transporter like domains"/>
    <property type="match status" value="1"/>
</dbReference>
<comment type="similarity">
    <text evidence="2 7">Belongs to the major facilitator superfamily. Sugar transporter (TC 2.A.1.1) family.</text>
</comment>
<dbReference type="eggNOG" id="KOG0254">
    <property type="taxonomic scope" value="Eukaryota"/>
</dbReference>
<dbReference type="Pfam" id="PF00083">
    <property type="entry name" value="Sugar_tr"/>
    <property type="match status" value="1"/>
</dbReference>
<dbReference type="GO" id="GO:0016020">
    <property type="term" value="C:membrane"/>
    <property type="evidence" value="ECO:0007669"/>
    <property type="project" value="UniProtKB-SubCell"/>
</dbReference>
<evidence type="ECO:0000256" key="7">
    <source>
        <dbReference type="RuleBase" id="RU003346"/>
    </source>
</evidence>
<evidence type="ECO:0000256" key="3">
    <source>
        <dbReference type="ARBA" id="ARBA00022448"/>
    </source>
</evidence>
<dbReference type="STRING" id="1245528.M3JT63"/>
<keyword evidence="6 8" id="KW-0472">Membrane</keyword>
<comment type="caution">
    <text evidence="10">The sequence shown here is derived from an EMBL/GenBank/DDBJ whole genome shotgun (WGS) entry which is preliminary data.</text>
</comment>
<evidence type="ECO:0000313" key="10">
    <source>
        <dbReference type="EMBL" id="EMG46045.1"/>
    </source>
</evidence>
<organism evidence="10 11">
    <name type="scientific">Candida maltosa (strain Xu316)</name>
    <name type="common">Yeast</name>
    <dbReference type="NCBI Taxonomy" id="1245528"/>
    <lineage>
        <taxon>Eukaryota</taxon>
        <taxon>Fungi</taxon>
        <taxon>Dikarya</taxon>
        <taxon>Ascomycota</taxon>
        <taxon>Saccharomycotina</taxon>
        <taxon>Pichiomycetes</taxon>
        <taxon>Debaryomycetaceae</taxon>
        <taxon>Candida/Lodderomyces clade</taxon>
        <taxon>Candida</taxon>
    </lineage>
</organism>
<feature type="transmembrane region" description="Helical" evidence="8">
    <location>
        <begin position="210"/>
        <end position="229"/>
    </location>
</feature>
<dbReference type="PROSITE" id="PS00216">
    <property type="entry name" value="SUGAR_TRANSPORT_1"/>
    <property type="match status" value="1"/>
</dbReference>
<evidence type="ECO:0000256" key="6">
    <source>
        <dbReference type="ARBA" id="ARBA00023136"/>
    </source>
</evidence>
<dbReference type="PANTHER" id="PTHR48022:SF68">
    <property type="entry name" value="MAJOR FACILITATOR SUPERFAMILY (MFS) PROFILE DOMAIN-CONTAINING PROTEIN-RELATED"/>
    <property type="match status" value="1"/>
</dbReference>
<dbReference type="AlphaFoldDB" id="M3JT63"/>
<feature type="transmembrane region" description="Helical" evidence="8">
    <location>
        <begin position="140"/>
        <end position="161"/>
    </location>
</feature>
<evidence type="ECO:0000256" key="5">
    <source>
        <dbReference type="ARBA" id="ARBA00022989"/>
    </source>
</evidence>
<proteinExistence type="inferred from homology"/>
<protein>
    <submittedName>
        <fullName evidence="10">Sugar transporter, putative (Glucose transporter of the major facilitator superfamily, putative)</fullName>
    </submittedName>
</protein>
<dbReference type="GO" id="GO:0005351">
    <property type="term" value="F:carbohydrate:proton symporter activity"/>
    <property type="evidence" value="ECO:0007669"/>
    <property type="project" value="TreeGrafter"/>
</dbReference>
<evidence type="ECO:0000256" key="1">
    <source>
        <dbReference type="ARBA" id="ARBA00004141"/>
    </source>
</evidence>
<feature type="transmembrane region" description="Helical" evidence="8">
    <location>
        <begin position="464"/>
        <end position="485"/>
    </location>
</feature>
<gene>
    <name evidence="10" type="ORF">G210_3721</name>
</gene>